<dbReference type="AlphaFoldDB" id="L7UG76"/>
<dbReference type="InterPro" id="IPR019844">
    <property type="entry name" value="CSD_CS"/>
</dbReference>
<dbReference type="FunFam" id="2.40.50.140:FF:000006">
    <property type="entry name" value="Cold shock protein CspC"/>
    <property type="match status" value="1"/>
</dbReference>
<evidence type="ECO:0000256" key="2">
    <source>
        <dbReference type="ARBA" id="ARBA00022490"/>
    </source>
</evidence>
<gene>
    <name evidence="5" type="ordered locus">MYSTI_05302</name>
</gene>
<evidence type="ECO:0000259" key="4">
    <source>
        <dbReference type="PROSITE" id="PS51857"/>
    </source>
</evidence>
<dbReference type="HOGENOM" id="CLU_117621_0_3_7"/>
<dbReference type="InterPro" id="IPR012156">
    <property type="entry name" value="Cold_shock_CspA"/>
</dbReference>
<comment type="subcellular location">
    <subcellularLocation>
        <location evidence="1 3">Cytoplasm</location>
    </subcellularLocation>
</comment>
<evidence type="ECO:0000256" key="1">
    <source>
        <dbReference type="ARBA" id="ARBA00004496"/>
    </source>
</evidence>
<evidence type="ECO:0000313" key="6">
    <source>
        <dbReference type="Proteomes" id="UP000011131"/>
    </source>
</evidence>
<dbReference type="Pfam" id="PF00313">
    <property type="entry name" value="CSD"/>
    <property type="match status" value="1"/>
</dbReference>
<dbReference type="InterPro" id="IPR011129">
    <property type="entry name" value="CSD"/>
</dbReference>
<dbReference type="InterPro" id="IPR012340">
    <property type="entry name" value="NA-bd_OB-fold"/>
</dbReference>
<dbReference type="PANTHER" id="PTHR11544">
    <property type="entry name" value="COLD SHOCK DOMAIN CONTAINING PROTEINS"/>
    <property type="match status" value="1"/>
</dbReference>
<proteinExistence type="predicted"/>
<dbReference type="PIRSF" id="PIRSF002599">
    <property type="entry name" value="Cold_shock_A"/>
    <property type="match status" value="1"/>
</dbReference>
<dbReference type="CDD" id="cd04458">
    <property type="entry name" value="CSP_CDS"/>
    <property type="match status" value="1"/>
</dbReference>
<dbReference type="Proteomes" id="UP000011131">
    <property type="component" value="Chromosome"/>
</dbReference>
<sequence>MATGTVKWFNAEKGFGFIAVDGGGQDVFVHFSAIESAGYRSLEENQRVEFDIGQGKKGPQAERVRVVES</sequence>
<dbReference type="GO" id="GO:0005829">
    <property type="term" value="C:cytosol"/>
    <property type="evidence" value="ECO:0007669"/>
    <property type="project" value="UniProtKB-ARBA"/>
</dbReference>
<dbReference type="PATRIC" id="fig|1278073.3.peg.5377"/>
<evidence type="ECO:0000256" key="3">
    <source>
        <dbReference type="RuleBase" id="RU000408"/>
    </source>
</evidence>
<dbReference type="InterPro" id="IPR002059">
    <property type="entry name" value="CSP_DNA-bd"/>
</dbReference>
<dbReference type="EMBL" id="CP004025">
    <property type="protein sequence ID" value="AGC46582.1"/>
    <property type="molecule type" value="Genomic_DNA"/>
</dbReference>
<keyword evidence="2" id="KW-0963">Cytoplasm</keyword>
<accession>L7UG76</accession>
<dbReference type="GO" id="GO:0003676">
    <property type="term" value="F:nucleic acid binding"/>
    <property type="evidence" value="ECO:0007669"/>
    <property type="project" value="InterPro"/>
</dbReference>
<dbReference type="STRING" id="1278073.MYSTI_05302"/>
<protein>
    <submittedName>
        <fullName evidence="5">Cold shock-like protein CspA</fullName>
    </submittedName>
</protein>
<keyword evidence="6" id="KW-1185">Reference proteome</keyword>
<dbReference type="eggNOG" id="COG1278">
    <property type="taxonomic scope" value="Bacteria"/>
</dbReference>
<dbReference type="KEGG" id="msd:MYSTI_05302"/>
<dbReference type="Gene3D" id="2.40.50.140">
    <property type="entry name" value="Nucleic acid-binding proteins"/>
    <property type="match status" value="1"/>
</dbReference>
<dbReference type="PROSITE" id="PS00352">
    <property type="entry name" value="CSD_1"/>
    <property type="match status" value="1"/>
</dbReference>
<dbReference type="PRINTS" id="PR00050">
    <property type="entry name" value="COLDSHOCK"/>
</dbReference>
<feature type="domain" description="CSD" evidence="4">
    <location>
        <begin position="1"/>
        <end position="66"/>
    </location>
</feature>
<organism evidence="5 6">
    <name type="scientific">Myxococcus stipitatus (strain DSM 14675 / JCM 12634 / Mx s8)</name>
    <dbReference type="NCBI Taxonomy" id="1278073"/>
    <lineage>
        <taxon>Bacteria</taxon>
        <taxon>Pseudomonadati</taxon>
        <taxon>Myxococcota</taxon>
        <taxon>Myxococcia</taxon>
        <taxon>Myxococcales</taxon>
        <taxon>Cystobacterineae</taxon>
        <taxon>Myxococcaceae</taxon>
        <taxon>Myxococcus</taxon>
    </lineage>
</organism>
<dbReference type="InterPro" id="IPR050181">
    <property type="entry name" value="Cold_shock_domain"/>
</dbReference>
<dbReference type="RefSeq" id="WP_015350838.1">
    <property type="nucleotide sequence ID" value="NC_020126.1"/>
</dbReference>
<dbReference type="SUPFAM" id="SSF50249">
    <property type="entry name" value="Nucleic acid-binding proteins"/>
    <property type="match status" value="1"/>
</dbReference>
<dbReference type="PROSITE" id="PS51857">
    <property type="entry name" value="CSD_2"/>
    <property type="match status" value="1"/>
</dbReference>
<reference evidence="5 6" key="1">
    <citation type="journal article" date="2013" name="Genome Announc.">
        <title>Complete genome sequence of Myxococcus stipitatus strain DSM 14675, a fruiting myxobacterium.</title>
        <authorList>
            <person name="Huntley S."/>
            <person name="Kneip S."/>
            <person name="Treuner-Lange A."/>
            <person name="Sogaard-Andersen L."/>
        </authorList>
    </citation>
    <scope>NUCLEOTIDE SEQUENCE [LARGE SCALE GENOMIC DNA]</scope>
    <source>
        <strain evidence="6">DSM 14675 / JCM 12634 / Mx s8</strain>
    </source>
</reference>
<name>L7UG76_MYXSD</name>
<evidence type="ECO:0000313" key="5">
    <source>
        <dbReference type="EMBL" id="AGC46582.1"/>
    </source>
</evidence>
<dbReference type="Gene3D" id="6.20.370.130">
    <property type="match status" value="1"/>
</dbReference>
<dbReference type="OrthoDB" id="9800919at2"/>
<dbReference type="SMART" id="SM00357">
    <property type="entry name" value="CSP"/>
    <property type="match status" value="1"/>
</dbReference>